<evidence type="ECO:0000313" key="15">
    <source>
        <dbReference type="Proteomes" id="UP001303211"/>
    </source>
</evidence>
<feature type="domain" description="UvrD-like helicase C-terminal" evidence="13">
    <location>
        <begin position="528"/>
        <end position="794"/>
    </location>
</feature>
<dbReference type="SUPFAM" id="SSF52540">
    <property type="entry name" value="P-loop containing nucleoside triphosphate hydrolases"/>
    <property type="match status" value="1"/>
</dbReference>
<name>A0ABZ0J4H4_9BURK</name>
<evidence type="ECO:0000256" key="2">
    <source>
        <dbReference type="ARBA" id="ARBA00022801"/>
    </source>
</evidence>
<evidence type="ECO:0000256" key="6">
    <source>
        <dbReference type="ARBA" id="ARBA00034617"/>
    </source>
</evidence>
<evidence type="ECO:0000256" key="7">
    <source>
        <dbReference type="ARBA" id="ARBA00034808"/>
    </source>
</evidence>
<keyword evidence="5" id="KW-0413">Isomerase</keyword>
<evidence type="ECO:0000256" key="10">
    <source>
        <dbReference type="PROSITE-ProRule" id="PRU00560"/>
    </source>
</evidence>
<dbReference type="PROSITE" id="PS51198">
    <property type="entry name" value="UVRD_HELICASE_ATP_BIND"/>
    <property type="match status" value="1"/>
</dbReference>
<dbReference type="RefSeq" id="WP_317702493.1">
    <property type="nucleotide sequence ID" value="NZ_CP136921.1"/>
</dbReference>
<dbReference type="PROSITE" id="PS51217">
    <property type="entry name" value="UVRD_HELICASE_CTER"/>
    <property type="match status" value="1"/>
</dbReference>
<feature type="region of interest" description="Disordered" evidence="11">
    <location>
        <begin position="533"/>
        <end position="559"/>
    </location>
</feature>
<dbReference type="InterPro" id="IPR027417">
    <property type="entry name" value="P-loop_NTPase"/>
</dbReference>
<keyword evidence="4 10" id="KW-0067">ATP-binding</keyword>
<evidence type="ECO:0000256" key="8">
    <source>
        <dbReference type="ARBA" id="ARBA00034923"/>
    </source>
</evidence>
<organism evidence="14 15">
    <name type="scientific">Diaphorobacter limosus</name>
    <dbReference type="NCBI Taxonomy" id="3036128"/>
    <lineage>
        <taxon>Bacteria</taxon>
        <taxon>Pseudomonadati</taxon>
        <taxon>Pseudomonadota</taxon>
        <taxon>Betaproteobacteria</taxon>
        <taxon>Burkholderiales</taxon>
        <taxon>Comamonadaceae</taxon>
        <taxon>Diaphorobacter</taxon>
    </lineage>
</organism>
<dbReference type="Gene3D" id="3.40.50.300">
    <property type="entry name" value="P-loop containing nucleotide triphosphate hydrolases"/>
    <property type="match status" value="3"/>
</dbReference>
<dbReference type="EMBL" id="CP136921">
    <property type="protein sequence ID" value="WOO33091.1"/>
    <property type="molecule type" value="Genomic_DNA"/>
</dbReference>
<protein>
    <recommendedName>
        <fullName evidence="7">DNA 3'-5' helicase</fullName>
        <ecNumber evidence="7">5.6.2.4</ecNumber>
    </recommendedName>
    <alternativeName>
        <fullName evidence="8">DNA 3'-5' helicase II</fullName>
    </alternativeName>
</protein>
<reference evidence="14 15" key="1">
    <citation type="submission" date="2023-03" db="EMBL/GenBank/DDBJ databases">
        <title>Diaphorobacter basophil sp. nov., isolated from a sewage-treatment plant.</title>
        <authorList>
            <person name="Yang K."/>
        </authorList>
    </citation>
    <scope>NUCLEOTIDE SEQUENCE [LARGE SCALE GENOMIC DNA]</scope>
    <source>
        <strain evidence="14 15">Y-1</strain>
    </source>
</reference>
<dbReference type="Proteomes" id="UP001303211">
    <property type="component" value="Chromosome"/>
</dbReference>
<dbReference type="InterPro" id="IPR014016">
    <property type="entry name" value="UvrD-like_ATP-bd"/>
</dbReference>
<keyword evidence="3 10" id="KW-0347">Helicase</keyword>
<feature type="region of interest" description="Disordered" evidence="11">
    <location>
        <begin position="926"/>
        <end position="949"/>
    </location>
</feature>
<evidence type="ECO:0000256" key="9">
    <source>
        <dbReference type="ARBA" id="ARBA00048988"/>
    </source>
</evidence>
<dbReference type="Pfam" id="PF00580">
    <property type="entry name" value="UvrD-helicase"/>
    <property type="match status" value="1"/>
</dbReference>
<sequence length="1108" mass="120262">MIEGTSVPAVFPAYTHNTQPISREAFYAIACDPARSVAVEACAGAGKTWMLVSRILRALLDGSQPHEILAITFTKKAAGEMRQRLQEWLEAFAHAPLEQLEQELVARGLDQNGPQGAHNKREQLQNLYQQLLANGRPLQIRTFHSWFAALLSTAPLALLQERGLPTHYELLEDDAPAKAAVWRPFLAAVEQDASLRADYAAVVAAHGRSQTHKALEAALDKRVEFALADEAGIVAASVPPFADLYPGLAGVAHPSEWLLQRAAGRALLEEAAQALAPLAKTFAAKGAELTAALQANDWQGVLVALFTDDGQGTPRAFGKSRPDVVTAAQNEAETLRKACQQHAAWQHQGRMARLSRCLIACFAQLKRERGWVDMNDVERTALTLLSDPILSGWVQERLDARVRHLLIDEFQDTNPLQWQALHAWLSGYAGAGGGQQPPSLFIVGDPKQSIYRFRRAEPQVFQAAQAFVRDAFGGDLLACDHTRRNALGVITTVNSAMQAAQGQQEYSGFREHTTESQQAGLLLRLPPITKMDAAQDDEGDAGEGLPWRDSLTEPRHEAEETLRMQESAQAARWVAAQMAAGIAPGEIMVLARQRERLARMEEALRALHIPCVQPEKADLAAAPEVQDMVALLDVLVSPAHDLSLARALKSPLFGCDDALLTQLALLRRQEKHRQSSWFDLLLQQELFTLDTRALAASLIQYRDWVATLPPHDALQAIYRHGDVLARFAASAPAPERAGVLANLRALLGAALAQDGGRYLTPYALVRALKKGGTPAPARADAGAVRLLTVHGAKGLEAHSVLLLDTDAQPKKAETMAVLVDWPGEQALPRRFIFLARESSPPPSAEAAMAHEKAERQREFLNTLYVAITRAKQCLVLSCVQSKNANPGSWWERLAPLMQQDVQPQDAVAAASADAAFTLLELPALPPMAGGEGAQPSPATAADPDSLSARQGQAMHALLEQVGGAGVPLAQARSSGWDARRLARLAREFSLPASAAQAAAAMAQTILNGDGAWAWDDDALDMAVNEAPLQHQGQSLRIDRLVRLRQARAGARWWVLDYKSAADPARQPALMEQLQRYRQAVQQQQQQPGEAVGAAFLTGEGRVVVLAAD</sequence>
<keyword evidence="2 10" id="KW-0378">Hydrolase</keyword>
<dbReference type="PANTHER" id="PTHR11070:SF2">
    <property type="entry name" value="ATP-DEPENDENT DNA HELICASE SRS2"/>
    <property type="match status" value="1"/>
</dbReference>
<dbReference type="EC" id="5.6.2.4" evidence="7"/>
<comment type="catalytic activity">
    <reaction evidence="9">
        <text>ATP + H2O = ADP + phosphate + H(+)</text>
        <dbReference type="Rhea" id="RHEA:13065"/>
        <dbReference type="ChEBI" id="CHEBI:15377"/>
        <dbReference type="ChEBI" id="CHEBI:15378"/>
        <dbReference type="ChEBI" id="CHEBI:30616"/>
        <dbReference type="ChEBI" id="CHEBI:43474"/>
        <dbReference type="ChEBI" id="CHEBI:456216"/>
        <dbReference type="EC" id="5.6.2.4"/>
    </reaction>
</comment>
<evidence type="ECO:0000256" key="4">
    <source>
        <dbReference type="ARBA" id="ARBA00022840"/>
    </source>
</evidence>
<dbReference type="InterPro" id="IPR038726">
    <property type="entry name" value="PDDEXK_AddAB-type"/>
</dbReference>
<gene>
    <name evidence="14" type="ORF">P4826_03040</name>
</gene>
<evidence type="ECO:0000256" key="3">
    <source>
        <dbReference type="ARBA" id="ARBA00022806"/>
    </source>
</evidence>
<evidence type="ECO:0000259" key="12">
    <source>
        <dbReference type="PROSITE" id="PS51198"/>
    </source>
</evidence>
<feature type="compositionally biased region" description="Basic and acidic residues" evidence="11">
    <location>
        <begin position="550"/>
        <end position="559"/>
    </location>
</feature>
<dbReference type="Pfam" id="PF12705">
    <property type="entry name" value="PDDEXK_1"/>
    <property type="match status" value="1"/>
</dbReference>
<accession>A0ABZ0J4H4</accession>
<dbReference type="Gene3D" id="1.10.486.10">
    <property type="entry name" value="PCRA, domain 4"/>
    <property type="match status" value="1"/>
</dbReference>
<feature type="binding site" evidence="10">
    <location>
        <begin position="41"/>
        <end position="48"/>
    </location>
    <ligand>
        <name>ATP</name>
        <dbReference type="ChEBI" id="CHEBI:30616"/>
    </ligand>
</feature>
<evidence type="ECO:0000256" key="1">
    <source>
        <dbReference type="ARBA" id="ARBA00022741"/>
    </source>
</evidence>
<evidence type="ECO:0000256" key="5">
    <source>
        <dbReference type="ARBA" id="ARBA00023235"/>
    </source>
</evidence>
<evidence type="ECO:0000259" key="13">
    <source>
        <dbReference type="PROSITE" id="PS51217"/>
    </source>
</evidence>
<keyword evidence="15" id="KW-1185">Reference proteome</keyword>
<dbReference type="Pfam" id="PF13361">
    <property type="entry name" value="UvrD_C"/>
    <property type="match status" value="2"/>
</dbReference>
<proteinExistence type="predicted"/>
<feature type="domain" description="UvrD-like helicase ATP-binding" evidence="12">
    <location>
        <begin position="20"/>
        <end position="486"/>
    </location>
</feature>
<comment type="catalytic activity">
    <reaction evidence="6">
        <text>Couples ATP hydrolysis with the unwinding of duplex DNA by translocating in the 3'-5' direction.</text>
        <dbReference type="EC" id="5.6.2.4"/>
    </reaction>
</comment>
<keyword evidence="1 10" id="KW-0547">Nucleotide-binding</keyword>
<evidence type="ECO:0000256" key="11">
    <source>
        <dbReference type="SAM" id="MobiDB-lite"/>
    </source>
</evidence>
<dbReference type="PANTHER" id="PTHR11070">
    <property type="entry name" value="UVRD / RECB / PCRA DNA HELICASE FAMILY MEMBER"/>
    <property type="match status" value="1"/>
</dbReference>
<dbReference type="InterPro" id="IPR000212">
    <property type="entry name" value="DNA_helicase_UvrD/REP"/>
</dbReference>
<dbReference type="InterPro" id="IPR014017">
    <property type="entry name" value="DNA_helicase_UvrD-like_C"/>
</dbReference>
<evidence type="ECO:0000313" key="14">
    <source>
        <dbReference type="EMBL" id="WOO33091.1"/>
    </source>
</evidence>